<sequence length="220" mass="22675">MPMSSALATTAPLKFQPPPSTDLPDIQSPHSFFLFQTTMTAPEVSHGRGGAGNINPDDTQYVDGEIVRAGTPGSQGAGAFSTGRGGTFVLSTSGDHPGGVHCISCAADTAPIEGLSARNTSKQGKDCCATSVSARGGGNIGDKGIDPTTRKDEDLVPEAAVRPSEDEDVHTGRGGAGNVHLGPEHKKKRVIDGVQHDEASTAHSSVADKLKHKVLGVFKK</sequence>
<evidence type="ECO:0000313" key="2">
    <source>
        <dbReference type="EMBL" id="KAK9419567.1"/>
    </source>
</evidence>
<feature type="region of interest" description="Disordered" evidence="1">
    <location>
        <begin position="1"/>
        <end position="28"/>
    </location>
</feature>
<dbReference type="EMBL" id="JARVKF010000310">
    <property type="protein sequence ID" value="KAK9419567.1"/>
    <property type="molecule type" value="Genomic_DNA"/>
</dbReference>
<protein>
    <submittedName>
        <fullName evidence="2">Uncharacterized protein</fullName>
    </submittedName>
</protein>
<proteinExistence type="predicted"/>
<comment type="caution">
    <text evidence="2">The sequence shown here is derived from an EMBL/GenBank/DDBJ whole genome shotgun (WGS) entry which is preliminary data.</text>
</comment>
<accession>A0ABR2UY76</accession>
<evidence type="ECO:0000313" key="3">
    <source>
        <dbReference type="Proteomes" id="UP001408356"/>
    </source>
</evidence>
<feature type="region of interest" description="Disordered" evidence="1">
    <location>
        <begin position="160"/>
        <end position="189"/>
    </location>
</feature>
<name>A0ABR2UY76_9PEZI</name>
<keyword evidence="3" id="KW-1185">Reference proteome</keyword>
<reference evidence="2 3" key="1">
    <citation type="journal article" date="2024" name="J. Plant Pathol.">
        <title>Sequence and assembly of the genome of Seiridium unicorne, isolate CBS 538.82, causal agent of cypress canker disease.</title>
        <authorList>
            <person name="Scali E."/>
            <person name="Rocca G.D."/>
            <person name="Danti R."/>
            <person name="Garbelotto M."/>
            <person name="Barberini S."/>
            <person name="Baroncelli R."/>
            <person name="Emiliani G."/>
        </authorList>
    </citation>
    <scope>NUCLEOTIDE SEQUENCE [LARGE SCALE GENOMIC DNA]</scope>
    <source>
        <strain evidence="2 3">BM-138-508</strain>
    </source>
</reference>
<dbReference type="InterPro" id="IPR022024">
    <property type="entry name" value="DUF3602"/>
</dbReference>
<dbReference type="PANTHER" id="PTHR34693:SF3">
    <property type="match status" value="1"/>
</dbReference>
<organism evidence="2 3">
    <name type="scientific">Seiridium unicorne</name>
    <dbReference type="NCBI Taxonomy" id="138068"/>
    <lineage>
        <taxon>Eukaryota</taxon>
        <taxon>Fungi</taxon>
        <taxon>Dikarya</taxon>
        <taxon>Ascomycota</taxon>
        <taxon>Pezizomycotina</taxon>
        <taxon>Sordariomycetes</taxon>
        <taxon>Xylariomycetidae</taxon>
        <taxon>Amphisphaeriales</taxon>
        <taxon>Sporocadaceae</taxon>
        <taxon>Seiridium</taxon>
    </lineage>
</organism>
<gene>
    <name evidence="2" type="ORF">SUNI508_07303</name>
</gene>
<dbReference type="InterPro" id="IPR053203">
    <property type="entry name" value="Cisplatin_resist-associated"/>
</dbReference>
<dbReference type="Pfam" id="PF12223">
    <property type="entry name" value="DUF3602"/>
    <property type="match status" value="2"/>
</dbReference>
<dbReference type="PANTHER" id="PTHR34693">
    <property type="entry name" value="PROTEIN PAR32"/>
    <property type="match status" value="1"/>
</dbReference>
<evidence type="ECO:0000256" key="1">
    <source>
        <dbReference type="SAM" id="MobiDB-lite"/>
    </source>
</evidence>
<dbReference type="Proteomes" id="UP001408356">
    <property type="component" value="Unassembled WGS sequence"/>
</dbReference>